<feature type="compositionally biased region" description="Polar residues" evidence="1">
    <location>
        <begin position="1"/>
        <end position="12"/>
    </location>
</feature>
<comment type="caution">
    <text evidence="2">The sequence shown here is derived from an EMBL/GenBank/DDBJ whole genome shotgun (WGS) entry which is preliminary data.</text>
</comment>
<dbReference type="AlphaFoldDB" id="A0A848HV95"/>
<organism evidence="2 3">
    <name type="scientific">Massilia polaris</name>
    <dbReference type="NCBI Taxonomy" id="2728846"/>
    <lineage>
        <taxon>Bacteria</taxon>
        <taxon>Pseudomonadati</taxon>
        <taxon>Pseudomonadota</taxon>
        <taxon>Betaproteobacteria</taxon>
        <taxon>Burkholderiales</taxon>
        <taxon>Oxalobacteraceae</taxon>
        <taxon>Telluria group</taxon>
        <taxon>Massilia</taxon>
    </lineage>
</organism>
<proteinExistence type="predicted"/>
<feature type="compositionally biased region" description="Basic and acidic residues" evidence="1">
    <location>
        <begin position="14"/>
        <end position="32"/>
    </location>
</feature>
<feature type="region of interest" description="Disordered" evidence="1">
    <location>
        <begin position="1"/>
        <end position="61"/>
    </location>
</feature>
<accession>A0A848HV95</accession>
<name>A0A848HV95_9BURK</name>
<reference evidence="2 3" key="1">
    <citation type="submission" date="2020-04" db="EMBL/GenBank/DDBJ databases">
        <title>Massilia sp. RP-1-19 isolated from soil.</title>
        <authorList>
            <person name="Dahal R.H."/>
        </authorList>
    </citation>
    <scope>NUCLEOTIDE SEQUENCE [LARGE SCALE GENOMIC DNA]</scope>
    <source>
        <strain evidence="2 3">RP-1-19</strain>
    </source>
</reference>
<dbReference type="Proteomes" id="UP000583752">
    <property type="component" value="Unassembled WGS sequence"/>
</dbReference>
<evidence type="ECO:0000313" key="2">
    <source>
        <dbReference type="EMBL" id="NML62648.1"/>
    </source>
</evidence>
<dbReference type="RefSeq" id="WP_169467816.1">
    <property type="nucleotide sequence ID" value="NZ_JABBGG010000009.1"/>
</dbReference>
<evidence type="ECO:0000256" key="1">
    <source>
        <dbReference type="SAM" id="MobiDB-lite"/>
    </source>
</evidence>
<feature type="compositionally biased region" description="Basic and acidic residues" evidence="1">
    <location>
        <begin position="39"/>
        <end position="53"/>
    </location>
</feature>
<evidence type="ECO:0000313" key="3">
    <source>
        <dbReference type="Proteomes" id="UP000583752"/>
    </source>
</evidence>
<sequence>MNKTTAGLQPNSRIEAEIQRERNERLHNDDVKTGANAGDDVRIKDARENDSSTKLHRPQGR</sequence>
<gene>
    <name evidence="2" type="ORF">HHL21_16505</name>
</gene>
<dbReference type="EMBL" id="JABBGG010000009">
    <property type="protein sequence ID" value="NML62648.1"/>
    <property type="molecule type" value="Genomic_DNA"/>
</dbReference>
<keyword evidence="3" id="KW-1185">Reference proteome</keyword>
<protein>
    <submittedName>
        <fullName evidence="2">Uncharacterized protein</fullName>
    </submittedName>
</protein>